<gene>
    <name evidence="1" type="ORF">Q4T40_17705</name>
</gene>
<accession>A0ABU3P211</accession>
<proteinExistence type="predicted"/>
<evidence type="ECO:0000313" key="1">
    <source>
        <dbReference type="EMBL" id="MDT8903073.1"/>
    </source>
</evidence>
<comment type="caution">
    <text evidence="1">The sequence shown here is derived from an EMBL/GenBank/DDBJ whole genome shotgun (WGS) entry which is preliminary data.</text>
</comment>
<keyword evidence="2" id="KW-1185">Reference proteome</keyword>
<dbReference type="EMBL" id="JAUOZS010000001">
    <property type="protein sequence ID" value="MDT8903073.1"/>
    <property type="molecule type" value="Genomic_DNA"/>
</dbReference>
<name>A0ABU3P211_9FIRM</name>
<dbReference type="Proteomes" id="UP001254848">
    <property type="component" value="Unassembled WGS sequence"/>
</dbReference>
<protein>
    <recommendedName>
        <fullName evidence="3">DUF2007 domain-containing protein</fullName>
    </recommendedName>
</protein>
<evidence type="ECO:0000313" key="2">
    <source>
        <dbReference type="Proteomes" id="UP001254848"/>
    </source>
</evidence>
<sequence>MESYEKIAVVENQFEAQLLGEILAERRIPHVLKSYHDVAYDGLFQTQKGWGAVYAPPEHRAEIEEIIASLREREG</sequence>
<dbReference type="RefSeq" id="WP_413781535.1">
    <property type="nucleotide sequence ID" value="NZ_JAUOZS010000001.1"/>
</dbReference>
<organism evidence="1 2">
    <name type="scientific">Anaeroselena agilis</name>
    <dbReference type="NCBI Taxonomy" id="3063788"/>
    <lineage>
        <taxon>Bacteria</taxon>
        <taxon>Bacillati</taxon>
        <taxon>Bacillota</taxon>
        <taxon>Negativicutes</taxon>
        <taxon>Acetonemataceae</taxon>
        <taxon>Anaeroselena</taxon>
    </lineage>
</organism>
<reference evidence="1 2" key="1">
    <citation type="submission" date="2023-07" db="EMBL/GenBank/DDBJ databases">
        <title>The novel representative of Negativicutes class, Anaeroselena agilis gen. nov. sp. nov.</title>
        <authorList>
            <person name="Prokofeva M.I."/>
            <person name="Elcheninov A.G."/>
            <person name="Klyukina A."/>
            <person name="Kublanov I.V."/>
            <person name="Frolov E.N."/>
            <person name="Podosokorskaya O.A."/>
        </authorList>
    </citation>
    <scope>NUCLEOTIDE SEQUENCE [LARGE SCALE GENOMIC DNA]</scope>
    <source>
        <strain evidence="1 2">4137-cl</strain>
    </source>
</reference>
<evidence type="ECO:0008006" key="3">
    <source>
        <dbReference type="Google" id="ProtNLM"/>
    </source>
</evidence>